<comment type="caution">
    <text evidence="1">The sequence shown here is derived from an EMBL/GenBank/DDBJ whole genome shotgun (WGS) entry which is preliminary data.</text>
</comment>
<organism evidence="1">
    <name type="scientific">bioreactor metagenome</name>
    <dbReference type="NCBI Taxonomy" id="1076179"/>
    <lineage>
        <taxon>unclassified sequences</taxon>
        <taxon>metagenomes</taxon>
        <taxon>ecological metagenomes</taxon>
    </lineage>
</organism>
<protein>
    <submittedName>
        <fullName evidence="1">Uncharacterized protein</fullName>
    </submittedName>
</protein>
<dbReference type="AlphaFoldDB" id="A0A645F5R1"/>
<accession>A0A645F5R1</accession>
<dbReference type="EMBL" id="VSSQ01055715">
    <property type="protein sequence ID" value="MPN09601.1"/>
    <property type="molecule type" value="Genomic_DNA"/>
</dbReference>
<proteinExistence type="predicted"/>
<evidence type="ECO:0000313" key="1">
    <source>
        <dbReference type="EMBL" id="MPN09601.1"/>
    </source>
</evidence>
<sequence>MNFSQRAHCTDMVGMIMGNKNPPYMFKIETYRSEILTNGSYSYSCVNQNSVGSITNKITITTTSTGKTLKTQFIHIKIL</sequence>
<reference evidence="1" key="1">
    <citation type="submission" date="2019-08" db="EMBL/GenBank/DDBJ databases">
        <authorList>
            <person name="Kucharzyk K."/>
            <person name="Murdoch R.W."/>
            <person name="Higgins S."/>
            <person name="Loffler F."/>
        </authorList>
    </citation>
    <scope>NUCLEOTIDE SEQUENCE</scope>
</reference>
<gene>
    <name evidence="1" type="ORF">SDC9_156892</name>
</gene>
<name>A0A645F5R1_9ZZZZ</name>